<dbReference type="RefSeq" id="WP_119089545.1">
    <property type="nucleotide sequence ID" value="NZ_QXIS01000034.1"/>
</dbReference>
<feature type="transmembrane region" description="Helical" evidence="6">
    <location>
        <begin position="263"/>
        <end position="291"/>
    </location>
</feature>
<evidence type="ECO:0000256" key="2">
    <source>
        <dbReference type="ARBA" id="ARBA00022475"/>
    </source>
</evidence>
<evidence type="ECO:0000256" key="5">
    <source>
        <dbReference type="ARBA" id="ARBA00023136"/>
    </source>
</evidence>
<evidence type="ECO:0000256" key="3">
    <source>
        <dbReference type="ARBA" id="ARBA00022692"/>
    </source>
</evidence>
<dbReference type="GO" id="GO:0005886">
    <property type="term" value="C:plasma membrane"/>
    <property type="evidence" value="ECO:0007669"/>
    <property type="project" value="UniProtKB-SubCell"/>
</dbReference>
<dbReference type="Pfam" id="PF02653">
    <property type="entry name" value="BPD_transp_2"/>
    <property type="match status" value="1"/>
</dbReference>
<organism evidence="7 8">
    <name type="scientific">Candidatus Cryosericum terrychapinii</name>
    <dbReference type="NCBI Taxonomy" id="2290919"/>
    <lineage>
        <taxon>Bacteria</taxon>
        <taxon>Pseudomonadati</taxon>
        <taxon>Caldisericota/Cryosericota group</taxon>
        <taxon>Candidatus Cryosericota</taxon>
        <taxon>Candidatus Cryosericia</taxon>
        <taxon>Candidatus Cryosericales</taxon>
        <taxon>Candidatus Cryosericaceae</taxon>
        <taxon>Candidatus Cryosericum</taxon>
    </lineage>
</organism>
<gene>
    <name evidence="7" type="ORF">SMC7_06515</name>
</gene>
<dbReference type="GO" id="GO:0022857">
    <property type="term" value="F:transmembrane transporter activity"/>
    <property type="evidence" value="ECO:0007669"/>
    <property type="project" value="InterPro"/>
</dbReference>
<reference evidence="7 8" key="1">
    <citation type="submission" date="2018-09" db="EMBL/GenBank/DDBJ databases">
        <title>Discovery and Ecogenomic Context for Candidatus Cryosericales, a Global Caldiserica Order Active in Thawing Permafrost.</title>
        <authorList>
            <person name="Martinez M.A."/>
            <person name="Woodcroft B.J."/>
            <person name="Ignacio Espinoza J.C."/>
            <person name="Zayed A."/>
            <person name="Singleton C.M."/>
            <person name="Boyd J."/>
            <person name="Li Y.-F."/>
            <person name="Purvine S."/>
            <person name="Maughan H."/>
            <person name="Hodgkins S.B."/>
            <person name="Anderson D."/>
            <person name="Sederholm M."/>
            <person name="Temperton B."/>
            <person name="Saleska S.R."/>
            <person name="Tyson G.W."/>
            <person name="Rich V.I."/>
        </authorList>
    </citation>
    <scope>NUCLEOTIDE SEQUENCE [LARGE SCALE GENOMIC DNA]</scope>
    <source>
        <strain evidence="7 8">SMC7</strain>
    </source>
</reference>
<dbReference type="PANTHER" id="PTHR47089:SF1">
    <property type="entry name" value="GUANOSINE ABC TRANSPORTER PERMEASE PROTEIN NUPP"/>
    <property type="match status" value="1"/>
</dbReference>
<feature type="transmembrane region" description="Helical" evidence="6">
    <location>
        <begin position="178"/>
        <end position="199"/>
    </location>
</feature>
<feature type="transmembrane region" description="Helical" evidence="6">
    <location>
        <begin position="134"/>
        <end position="157"/>
    </location>
</feature>
<feature type="transmembrane region" description="Helical" evidence="6">
    <location>
        <begin position="229"/>
        <end position="251"/>
    </location>
</feature>
<comment type="caution">
    <text evidence="7">The sequence shown here is derived from an EMBL/GenBank/DDBJ whole genome shotgun (WGS) entry which is preliminary data.</text>
</comment>
<accession>A0A398CQC3</accession>
<evidence type="ECO:0000256" key="1">
    <source>
        <dbReference type="ARBA" id="ARBA00004651"/>
    </source>
</evidence>
<keyword evidence="2" id="KW-1003">Cell membrane</keyword>
<feature type="transmembrane region" description="Helical" evidence="6">
    <location>
        <begin position="82"/>
        <end position="114"/>
    </location>
</feature>
<dbReference type="OrthoDB" id="45037at2"/>
<evidence type="ECO:0000313" key="7">
    <source>
        <dbReference type="EMBL" id="RIE05586.1"/>
    </source>
</evidence>
<dbReference type="CDD" id="cd06580">
    <property type="entry name" value="TM_PBP1_transp_TpRbsC_like"/>
    <property type="match status" value="1"/>
</dbReference>
<dbReference type="Proteomes" id="UP000266328">
    <property type="component" value="Unassembled WGS sequence"/>
</dbReference>
<name>A0A398CQC3_9BACT</name>
<proteinExistence type="predicted"/>
<keyword evidence="8" id="KW-1185">Reference proteome</keyword>
<keyword evidence="4 6" id="KW-1133">Transmembrane helix</keyword>
<dbReference type="InterPro" id="IPR001851">
    <property type="entry name" value="ABC_transp_permease"/>
</dbReference>
<keyword evidence="5 6" id="KW-0472">Membrane</keyword>
<dbReference type="EMBL" id="QXIS01000034">
    <property type="protein sequence ID" value="RIE05586.1"/>
    <property type="molecule type" value="Genomic_DNA"/>
</dbReference>
<evidence type="ECO:0000256" key="6">
    <source>
        <dbReference type="SAM" id="Phobius"/>
    </source>
</evidence>
<protein>
    <submittedName>
        <fullName evidence="7">ABC transporter permease</fullName>
    </submittedName>
</protein>
<dbReference type="PANTHER" id="PTHR47089">
    <property type="entry name" value="ABC TRANSPORTER, PERMEASE PROTEIN"/>
    <property type="match status" value="1"/>
</dbReference>
<sequence>MRKQALSGILGVLAAFAIGALVLALQGFNPVATYGALLQYSLFSGSGFTATLTRAVPLILTGLSASIAFASGPVNLGQPGQLVMGALGATLVGLFVHLPSVFLVPLCILASLLGGALWSGLAALLKRAFAMDEFIVTLMLNFIADYFALWVITYPLFDPSASTPMTRPISTAAWLPDLGGVNTSVLFMVLAAVVCWLIMSRGRSGYEWRMTGQNSLFARIGGCKVDANYVRVMLVTGALAGLAGGLMIMGGPHRFVKGLGANYAWDGIMIAVVASNGISGTFLYGLLFSALQQGAIGMELVTAVPSEFIDVLQAVIVLVVVAGRVSLNMVFDRLATRRKLKENTR</sequence>
<feature type="transmembrane region" description="Helical" evidence="6">
    <location>
        <begin position="48"/>
        <end position="70"/>
    </location>
</feature>
<comment type="subcellular location">
    <subcellularLocation>
        <location evidence="1">Cell membrane</location>
        <topology evidence="1">Multi-pass membrane protein</topology>
    </subcellularLocation>
</comment>
<evidence type="ECO:0000313" key="8">
    <source>
        <dbReference type="Proteomes" id="UP000266328"/>
    </source>
</evidence>
<evidence type="ECO:0000256" key="4">
    <source>
        <dbReference type="ARBA" id="ARBA00022989"/>
    </source>
</evidence>
<dbReference type="AlphaFoldDB" id="A0A398CQC3"/>
<keyword evidence="3 6" id="KW-0812">Transmembrane</keyword>